<dbReference type="RefSeq" id="WP_136393274.1">
    <property type="nucleotide sequence ID" value="NZ_SSND01000001.1"/>
</dbReference>
<comment type="caution">
    <text evidence="1">The sequence shown here is derived from an EMBL/GenBank/DDBJ whole genome shotgun (WGS) entry which is preliminary data.</text>
</comment>
<organism evidence="1 2">
    <name type="scientific">Aliigemmobacter aestuarii</name>
    <dbReference type="NCBI Taxonomy" id="1445661"/>
    <lineage>
        <taxon>Bacteria</taxon>
        <taxon>Pseudomonadati</taxon>
        <taxon>Pseudomonadota</taxon>
        <taxon>Alphaproteobacteria</taxon>
        <taxon>Rhodobacterales</taxon>
        <taxon>Paracoccaceae</taxon>
        <taxon>Aliigemmobacter</taxon>
    </lineage>
</organism>
<evidence type="ECO:0000313" key="1">
    <source>
        <dbReference type="EMBL" id="THD84896.1"/>
    </source>
</evidence>
<proteinExistence type="predicted"/>
<reference evidence="1 2" key="1">
    <citation type="submission" date="2019-04" db="EMBL/GenBank/DDBJ databases">
        <title>Draft genome sequence of Gemmobacter aestuarii sp. nov.</title>
        <authorList>
            <person name="Hameed A."/>
            <person name="Lin S.-Y."/>
            <person name="Shahina M."/>
            <person name="Lai W.-A."/>
            <person name="Young C.-C."/>
        </authorList>
    </citation>
    <scope>NUCLEOTIDE SEQUENCE [LARGE SCALE GENOMIC DNA]</scope>
    <source>
        <strain evidence="1 2">CC-PW-75</strain>
    </source>
</reference>
<dbReference type="OrthoDB" id="7864687at2"/>
<dbReference type="EMBL" id="SSND01000001">
    <property type="protein sequence ID" value="THD84896.1"/>
    <property type="molecule type" value="Genomic_DNA"/>
</dbReference>
<dbReference type="Proteomes" id="UP000309450">
    <property type="component" value="Unassembled WGS sequence"/>
</dbReference>
<accession>A0A4S3MQV6</accession>
<name>A0A4S3MQV6_9RHOB</name>
<dbReference type="AlphaFoldDB" id="A0A4S3MQV6"/>
<protein>
    <submittedName>
        <fullName evidence="1">Uncharacterized protein</fullName>
    </submittedName>
</protein>
<gene>
    <name evidence="1" type="ORF">E7811_04015</name>
</gene>
<keyword evidence="2" id="KW-1185">Reference proteome</keyword>
<sequence length="141" mass="14976">MRALARLTLTLALLVSFVFTLRTGAELASAPVAAIYADRAASGIEAAMNRALAERATPEALAARIAARLDEDPRDWVVIDALAGLASERGIALPGDLPQRLDTTRAQDSSFLATAQACVACVMDWSACTTNLALMCRARWT</sequence>
<evidence type="ECO:0000313" key="2">
    <source>
        <dbReference type="Proteomes" id="UP000309450"/>
    </source>
</evidence>